<dbReference type="InterPro" id="IPR014722">
    <property type="entry name" value="Rib_uL2_dom2"/>
</dbReference>
<gene>
    <name evidence="5" type="ORF">M9Y10_034915</name>
</gene>
<feature type="domain" description="KOW" evidence="4">
    <location>
        <begin position="479"/>
        <end position="506"/>
    </location>
</feature>
<dbReference type="InterPro" id="IPR036735">
    <property type="entry name" value="NGN_dom_sf"/>
</dbReference>
<feature type="compositionally biased region" description="Polar residues" evidence="3">
    <location>
        <begin position="848"/>
        <end position="864"/>
    </location>
</feature>
<evidence type="ECO:0000256" key="1">
    <source>
        <dbReference type="ARBA" id="ARBA00006956"/>
    </source>
</evidence>
<dbReference type="InterPro" id="IPR008991">
    <property type="entry name" value="Translation_prot_SH3-like_sf"/>
</dbReference>
<dbReference type="SMART" id="SM00739">
    <property type="entry name" value="KOW"/>
    <property type="match status" value="3"/>
</dbReference>
<protein>
    <recommendedName>
        <fullName evidence="4">KOW domain-containing protein</fullName>
    </recommendedName>
</protein>
<feature type="region of interest" description="Disordered" evidence="3">
    <location>
        <begin position="720"/>
        <end position="746"/>
    </location>
</feature>
<comment type="caution">
    <text evidence="5">The sequence shown here is derived from an EMBL/GenBank/DDBJ whole genome shotgun (WGS) entry which is preliminary data.</text>
</comment>
<dbReference type="InterPro" id="IPR041973">
    <property type="entry name" value="KOW_Spt5_1"/>
</dbReference>
<keyword evidence="6" id="KW-1185">Reference proteome</keyword>
<evidence type="ECO:0000256" key="3">
    <source>
        <dbReference type="SAM" id="MobiDB-lite"/>
    </source>
</evidence>
<dbReference type="Pfam" id="PF03439">
    <property type="entry name" value="Spt5-NGN"/>
    <property type="match status" value="1"/>
</dbReference>
<dbReference type="InterPro" id="IPR005824">
    <property type="entry name" value="KOW"/>
</dbReference>
<dbReference type="SUPFAM" id="SSF50104">
    <property type="entry name" value="Translation proteins SH3-like domain"/>
    <property type="match status" value="1"/>
</dbReference>
<dbReference type="InterPro" id="IPR039659">
    <property type="entry name" value="SPT5"/>
</dbReference>
<dbReference type="PANTHER" id="PTHR11125">
    <property type="entry name" value="SUPPRESSOR OF TY 5"/>
    <property type="match status" value="1"/>
</dbReference>
<reference evidence="5 6" key="1">
    <citation type="submission" date="2024-04" db="EMBL/GenBank/DDBJ databases">
        <title>Tritrichomonas musculus Genome.</title>
        <authorList>
            <person name="Alves-Ferreira E."/>
            <person name="Grigg M."/>
            <person name="Lorenzi H."/>
            <person name="Galac M."/>
        </authorList>
    </citation>
    <scope>NUCLEOTIDE SEQUENCE [LARGE SCALE GENOMIC DNA]</scope>
    <source>
        <strain evidence="5 6">EAF2021</strain>
    </source>
</reference>
<feature type="compositionally biased region" description="Acidic residues" evidence="3">
    <location>
        <begin position="29"/>
        <end position="54"/>
    </location>
</feature>
<evidence type="ECO:0000259" key="4">
    <source>
        <dbReference type="SMART" id="SM00739"/>
    </source>
</evidence>
<feature type="compositionally biased region" description="Polar residues" evidence="3">
    <location>
        <begin position="806"/>
        <end position="821"/>
    </location>
</feature>
<feature type="region of interest" description="Disordered" evidence="3">
    <location>
        <begin position="1"/>
        <end position="93"/>
    </location>
</feature>
<organism evidence="5 6">
    <name type="scientific">Tritrichomonas musculus</name>
    <dbReference type="NCBI Taxonomy" id="1915356"/>
    <lineage>
        <taxon>Eukaryota</taxon>
        <taxon>Metamonada</taxon>
        <taxon>Parabasalia</taxon>
        <taxon>Tritrichomonadida</taxon>
        <taxon>Tritrichomonadidae</taxon>
        <taxon>Tritrichomonas</taxon>
    </lineage>
</organism>
<feature type="compositionally biased region" description="Polar residues" evidence="3">
    <location>
        <begin position="654"/>
        <end position="673"/>
    </location>
</feature>
<dbReference type="Proteomes" id="UP001470230">
    <property type="component" value="Unassembled WGS sequence"/>
</dbReference>
<name>A0ABR2KG93_9EUKA</name>
<proteinExistence type="inferred from homology"/>
<feature type="compositionally biased region" description="Low complexity" evidence="3">
    <location>
        <begin position="828"/>
        <end position="845"/>
    </location>
</feature>
<dbReference type="InterPro" id="IPR005100">
    <property type="entry name" value="NGN-domain"/>
</dbReference>
<feature type="compositionally biased region" description="Low complexity" evidence="3">
    <location>
        <begin position="779"/>
        <end position="794"/>
    </location>
</feature>
<dbReference type="Pfam" id="PF00467">
    <property type="entry name" value="KOW"/>
    <property type="match status" value="1"/>
</dbReference>
<feature type="compositionally biased region" description="Basic and acidic residues" evidence="3">
    <location>
        <begin position="1"/>
        <end position="28"/>
    </location>
</feature>
<feature type="region of interest" description="Disordered" evidence="3">
    <location>
        <begin position="654"/>
        <end position="676"/>
    </location>
</feature>
<keyword evidence="2" id="KW-0804">Transcription</keyword>
<evidence type="ECO:0000256" key="2">
    <source>
        <dbReference type="ARBA" id="ARBA00023163"/>
    </source>
</evidence>
<dbReference type="InterPro" id="IPR057936">
    <property type="entry name" value="KOWx_Spt5"/>
</dbReference>
<comment type="similarity">
    <text evidence="1">Belongs to the SPT5 family.</text>
</comment>
<dbReference type="Gene3D" id="2.30.30.30">
    <property type="match status" value="2"/>
</dbReference>
<evidence type="ECO:0000313" key="6">
    <source>
        <dbReference type="Proteomes" id="UP001470230"/>
    </source>
</evidence>
<dbReference type="CDD" id="cd06081">
    <property type="entry name" value="KOW_Spt5_1"/>
    <property type="match status" value="1"/>
</dbReference>
<dbReference type="EMBL" id="JAPFFF010000005">
    <property type="protein sequence ID" value="KAK8890155.1"/>
    <property type="molecule type" value="Genomic_DNA"/>
</dbReference>
<feature type="domain" description="KOW" evidence="4">
    <location>
        <begin position="426"/>
        <end position="453"/>
    </location>
</feature>
<feature type="region of interest" description="Disordered" evidence="3">
    <location>
        <begin position="759"/>
        <end position="864"/>
    </location>
</feature>
<accession>A0ABR2KG93</accession>
<sequence length="864" mass="97663">MSYSDSSDKEMEAAHKPKRKMDISRYQENEAEDESGSSNDDENEYSLDYEDDEEMGKFVNDDEEDVNESNQFSIYHQNKRSGKSKGSSEKEEISRIAKNYQNQDYYDRDTYQIIDDDAVNTTILQWRLSLIPTSSTKKLFLVHVKPSKELAVVYFLLRKYFHRSQILYPTVYSAFYTSKGSGIIFVEAITSREVTMIKSNVPNALQQQIRVVPTNEMTACLSVPIKHDQVVPGQFVRIRRDNRNESYQNDLAQVISVDTNSSQVLVKLVPRIDYAGLESFRYGSSNRDDDDEEPIGLKQTELTKEKNKSTKTYRPPQEDFNLEKLKRISSQVERTDSDEKRNLFKSIPKAAYKEINDVYFWDNTNFYSTFAYKVYPIDRVTVSNLSIGPEEPKKFIDGLELTLFEKKIPHFEDNMYESLGITSTASFGINDIALINEGEYNGLAVKILAINEKNATVKPLDDKFGDVELQVEITKLSKYFKPGDHVKVTSGSYHDQTGEVLVINDKTASVVLDTNEKVIDVYTGYLVMTHEINQGQKSIGNYNLFDFVRLTDNTSGVIWRIENGTIYILLTTGTSKTVSLDEIASRQKDRSSARDTGGRPIIVGQTVVVDTTELKQVRAQVKHIAIDVVFLHNDSSSSKYNGLFVVEPHDCQASTSPSVSAYNQPSRYTSGRSPTDKKLLGKTIMITSGKFKNQLATIKGADKASIRVIMHNTSLLMTLNRSDEGSGSNQSGYDNRGGNHGIRWKMVSTKDDGNDAFSRIFTQKRKPSNESSRSREQSGRGSSISSSYGNNYGQQPPMPTYGNDYYRQQSPYNTGQMSSAYGSEYPTPYQAQSPPSAYQQPSPYAGSPYSTSGTPYQQYDRNQY</sequence>
<dbReference type="Gene3D" id="3.30.70.940">
    <property type="entry name" value="NusG, N-terminal domain"/>
    <property type="match status" value="1"/>
</dbReference>
<dbReference type="PANTHER" id="PTHR11125:SF7">
    <property type="entry name" value="TRANSCRIPTION ELONGATION FACTOR SPT5"/>
    <property type="match status" value="1"/>
</dbReference>
<feature type="compositionally biased region" description="Polar residues" evidence="3">
    <location>
        <begin position="720"/>
        <end position="733"/>
    </location>
</feature>
<dbReference type="Pfam" id="PF23037">
    <property type="entry name" value="KOWx_SPT5"/>
    <property type="match status" value="1"/>
</dbReference>
<feature type="domain" description="KOW" evidence="4">
    <location>
        <begin position="677"/>
        <end position="704"/>
    </location>
</feature>
<evidence type="ECO:0000313" key="5">
    <source>
        <dbReference type="EMBL" id="KAK8890155.1"/>
    </source>
</evidence>